<feature type="compositionally biased region" description="Low complexity" evidence="6">
    <location>
        <begin position="284"/>
        <end position="336"/>
    </location>
</feature>
<evidence type="ECO:0000256" key="2">
    <source>
        <dbReference type="ARBA" id="ARBA00023015"/>
    </source>
</evidence>
<feature type="compositionally biased region" description="Low complexity" evidence="6">
    <location>
        <begin position="426"/>
        <end position="444"/>
    </location>
</feature>
<evidence type="ECO:0000256" key="6">
    <source>
        <dbReference type="SAM" id="MobiDB-lite"/>
    </source>
</evidence>
<evidence type="ECO:0000256" key="1">
    <source>
        <dbReference type="ARBA" id="ARBA00022723"/>
    </source>
</evidence>
<feature type="domain" description="Aflatoxin regulatory protein" evidence="7">
    <location>
        <begin position="178"/>
        <end position="280"/>
    </location>
</feature>
<reference evidence="8" key="1">
    <citation type="journal article" date="2023" name="Genome Biol. Evol.">
        <title>First Whole Genome Sequence and Flow Cytometry Genome Size Data for the Lichen-Forming Fungus Ramalina farinacea (Ascomycota).</title>
        <authorList>
            <person name="Llewellyn T."/>
            <person name="Mian S."/>
            <person name="Hill R."/>
            <person name="Leitch I.J."/>
            <person name="Gaya E."/>
        </authorList>
    </citation>
    <scope>NUCLEOTIDE SEQUENCE</scope>
    <source>
        <strain evidence="8">LIQ254RAFAR</strain>
    </source>
</reference>
<evidence type="ECO:0000256" key="3">
    <source>
        <dbReference type="ARBA" id="ARBA00023125"/>
    </source>
</evidence>
<keyword evidence="1" id="KW-0479">Metal-binding</keyword>
<organism evidence="8 9">
    <name type="scientific">Ramalina farinacea</name>
    <dbReference type="NCBI Taxonomy" id="258253"/>
    <lineage>
        <taxon>Eukaryota</taxon>
        <taxon>Fungi</taxon>
        <taxon>Dikarya</taxon>
        <taxon>Ascomycota</taxon>
        <taxon>Pezizomycotina</taxon>
        <taxon>Lecanoromycetes</taxon>
        <taxon>OSLEUM clade</taxon>
        <taxon>Lecanoromycetidae</taxon>
        <taxon>Lecanorales</taxon>
        <taxon>Lecanorineae</taxon>
        <taxon>Ramalinaceae</taxon>
        <taxon>Ramalina</taxon>
    </lineage>
</organism>
<dbReference type="InterPro" id="IPR013700">
    <property type="entry name" value="AflR"/>
</dbReference>
<feature type="compositionally biased region" description="Low complexity" evidence="6">
    <location>
        <begin position="364"/>
        <end position="379"/>
    </location>
</feature>
<dbReference type="EMBL" id="JAPUFD010000013">
    <property type="protein sequence ID" value="MDI1490865.1"/>
    <property type="molecule type" value="Genomic_DNA"/>
</dbReference>
<keyword evidence="3" id="KW-0238">DNA-binding</keyword>
<dbReference type="Proteomes" id="UP001161017">
    <property type="component" value="Unassembled WGS sequence"/>
</dbReference>
<name>A0AA43QV38_9LECA</name>
<gene>
    <name evidence="8" type="ORF">OHK93_002070</name>
</gene>
<dbReference type="GO" id="GO:0003677">
    <property type="term" value="F:DNA binding"/>
    <property type="evidence" value="ECO:0007669"/>
    <property type="project" value="UniProtKB-KW"/>
</dbReference>
<protein>
    <recommendedName>
        <fullName evidence="7">Aflatoxin regulatory protein domain-containing protein</fullName>
    </recommendedName>
</protein>
<dbReference type="GO" id="GO:0045122">
    <property type="term" value="P:aflatoxin biosynthetic process"/>
    <property type="evidence" value="ECO:0007669"/>
    <property type="project" value="InterPro"/>
</dbReference>
<feature type="compositionally biased region" description="Low complexity" evidence="6">
    <location>
        <begin position="461"/>
        <end position="471"/>
    </location>
</feature>
<dbReference type="GO" id="GO:0005634">
    <property type="term" value="C:nucleus"/>
    <property type="evidence" value="ECO:0007669"/>
    <property type="project" value="InterPro"/>
</dbReference>
<feature type="compositionally biased region" description="Basic and acidic residues" evidence="6">
    <location>
        <begin position="1"/>
        <end position="17"/>
    </location>
</feature>
<feature type="region of interest" description="Disordered" evidence="6">
    <location>
        <begin position="426"/>
        <end position="471"/>
    </location>
</feature>
<feature type="region of interest" description="Disordered" evidence="6">
    <location>
        <begin position="1"/>
        <end position="36"/>
    </location>
</feature>
<evidence type="ECO:0000256" key="5">
    <source>
        <dbReference type="ARBA" id="ARBA00023242"/>
    </source>
</evidence>
<keyword evidence="5" id="KW-0539">Nucleus</keyword>
<keyword evidence="4" id="KW-0804">Transcription</keyword>
<sequence length="500" mass="53936">MDFSYERQQDDMLRDNKAASPPSPPKTTSSEKGFFTSPSLIETTPIEQQMDICRTYSLPNLHEPCSDSLSDSPSLRCFADEVDSFFATLESLPGLDTSSRDMLNLPTHLDPMNSSANASANDPMIYDNMIPQTSGYEPAFTEDPCLDLLQLTPRWQTLPQASPTTTNNAATPASHTGPCSCLTTALGLIRDFGSSDSSSMAWSHQKHTGAPSMLDLHFPTTTLQSLISSNESILNTITQILSCPCSQDIYLLTMLSLVVFKVLDRYAAAATMTTEGNPDPHHYSNNTNNNTTNNNSKFRSNSSSNSSQASIRHTNSTPSLSPTSFSTSSSTTSSSIPHHHQHHHQSYQPPYPFTSVPPRPIPPTATTTTTTTTTTNDGTLLFLTSDTDPRRVSAQLVLGELHRAQRLVNELSTRFRSLGLTAGPAVATTTSSSSANPNTNTSAGGDEDVRMDGTGDGGAGTTSSSSSTPISTTMLEHLEKDLRARVRGVSKGVVEVIRRF</sequence>
<dbReference type="GO" id="GO:0006355">
    <property type="term" value="P:regulation of DNA-templated transcription"/>
    <property type="evidence" value="ECO:0007669"/>
    <property type="project" value="InterPro"/>
</dbReference>
<dbReference type="Pfam" id="PF08493">
    <property type="entry name" value="AflR"/>
    <property type="match status" value="1"/>
</dbReference>
<accession>A0AA43QV38</accession>
<evidence type="ECO:0000313" key="9">
    <source>
        <dbReference type="Proteomes" id="UP001161017"/>
    </source>
</evidence>
<keyword evidence="9" id="KW-1185">Reference proteome</keyword>
<dbReference type="GO" id="GO:0046872">
    <property type="term" value="F:metal ion binding"/>
    <property type="evidence" value="ECO:0007669"/>
    <property type="project" value="UniProtKB-KW"/>
</dbReference>
<dbReference type="AlphaFoldDB" id="A0AA43QV38"/>
<proteinExistence type="predicted"/>
<comment type="caution">
    <text evidence="8">The sequence shown here is derived from an EMBL/GenBank/DDBJ whole genome shotgun (WGS) entry which is preliminary data.</text>
</comment>
<feature type="region of interest" description="Disordered" evidence="6">
    <location>
        <begin position="273"/>
        <end position="383"/>
    </location>
</feature>
<evidence type="ECO:0000256" key="4">
    <source>
        <dbReference type="ARBA" id="ARBA00023163"/>
    </source>
</evidence>
<evidence type="ECO:0000259" key="7">
    <source>
        <dbReference type="Pfam" id="PF08493"/>
    </source>
</evidence>
<keyword evidence="2" id="KW-0805">Transcription regulation</keyword>
<feature type="compositionally biased region" description="Pro residues" evidence="6">
    <location>
        <begin position="349"/>
        <end position="363"/>
    </location>
</feature>
<evidence type="ECO:0000313" key="8">
    <source>
        <dbReference type="EMBL" id="MDI1490865.1"/>
    </source>
</evidence>